<evidence type="ECO:0000256" key="1">
    <source>
        <dbReference type="ARBA" id="ARBA00004651"/>
    </source>
</evidence>
<accession>A0A9X3IRV4</accession>
<evidence type="ECO:0000256" key="2">
    <source>
        <dbReference type="ARBA" id="ARBA00022475"/>
    </source>
</evidence>
<keyword evidence="5 6" id="KW-0472">Membrane</keyword>
<organism evidence="8 9">
    <name type="scientific">Parathalassolituus penaei</name>
    <dbReference type="NCBI Taxonomy" id="2997323"/>
    <lineage>
        <taxon>Bacteria</taxon>
        <taxon>Pseudomonadati</taxon>
        <taxon>Pseudomonadota</taxon>
        <taxon>Gammaproteobacteria</taxon>
        <taxon>Oceanospirillales</taxon>
        <taxon>Oceanospirillaceae</taxon>
        <taxon>Parathalassolituus</taxon>
    </lineage>
</organism>
<dbReference type="PANTHER" id="PTHR36115:SF10">
    <property type="entry name" value="RDD DOMAIN-CONTAINING PROTEIN"/>
    <property type="match status" value="1"/>
</dbReference>
<reference evidence="8" key="1">
    <citation type="submission" date="2022-11" db="EMBL/GenBank/DDBJ databases">
        <title>Parathalassolutuus dongxingensis gen. nov., sp. nov., a novel member of family Oceanospirillaceae isolated from a coastal shrimp pond in Guangxi, China.</title>
        <authorList>
            <person name="Chen H."/>
        </authorList>
    </citation>
    <scope>NUCLEOTIDE SEQUENCE</scope>
    <source>
        <strain evidence="8">G-43</strain>
    </source>
</reference>
<dbReference type="EMBL" id="JAPNOA010000018">
    <property type="protein sequence ID" value="MCY0964625.1"/>
    <property type="molecule type" value="Genomic_DNA"/>
</dbReference>
<feature type="transmembrane region" description="Helical" evidence="6">
    <location>
        <begin position="50"/>
        <end position="69"/>
    </location>
</feature>
<comment type="subcellular location">
    <subcellularLocation>
        <location evidence="1">Cell membrane</location>
        <topology evidence="1">Multi-pass membrane protein</topology>
    </subcellularLocation>
</comment>
<dbReference type="PANTHER" id="PTHR36115">
    <property type="entry name" value="PROLINE-RICH ANTIGEN HOMOLOG-RELATED"/>
    <property type="match status" value="1"/>
</dbReference>
<evidence type="ECO:0000313" key="9">
    <source>
        <dbReference type="Proteomes" id="UP001150830"/>
    </source>
</evidence>
<feature type="transmembrane region" description="Helical" evidence="6">
    <location>
        <begin position="103"/>
        <end position="125"/>
    </location>
</feature>
<evidence type="ECO:0000256" key="4">
    <source>
        <dbReference type="ARBA" id="ARBA00022989"/>
    </source>
</evidence>
<evidence type="ECO:0000256" key="6">
    <source>
        <dbReference type="SAM" id="Phobius"/>
    </source>
</evidence>
<gene>
    <name evidence="8" type="ORF">OUO13_05450</name>
</gene>
<proteinExistence type="predicted"/>
<evidence type="ECO:0000256" key="3">
    <source>
        <dbReference type="ARBA" id="ARBA00022692"/>
    </source>
</evidence>
<evidence type="ECO:0000256" key="5">
    <source>
        <dbReference type="ARBA" id="ARBA00023136"/>
    </source>
</evidence>
<keyword evidence="9" id="KW-1185">Reference proteome</keyword>
<dbReference type="Proteomes" id="UP001150830">
    <property type="component" value="Unassembled WGS sequence"/>
</dbReference>
<dbReference type="RefSeq" id="WP_283172839.1">
    <property type="nucleotide sequence ID" value="NZ_JAPNOA010000018.1"/>
</dbReference>
<dbReference type="GO" id="GO:0005886">
    <property type="term" value="C:plasma membrane"/>
    <property type="evidence" value="ECO:0007669"/>
    <property type="project" value="UniProtKB-SubCell"/>
</dbReference>
<protein>
    <submittedName>
        <fullName evidence="8">RDD family protein</fullName>
    </submittedName>
</protein>
<feature type="transmembrane region" description="Helical" evidence="6">
    <location>
        <begin position="23"/>
        <end position="44"/>
    </location>
</feature>
<evidence type="ECO:0000313" key="8">
    <source>
        <dbReference type="EMBL" id="MCY0964625.1"/>
    </source>
</evidence>
<keyword evidence="2" id="KW-1003">Cell membrane</keyword>
<feature type="domain" description="RDD" evidence="7">
    <location>
        <begin position="8"/>
        <end position="137"/>
    </location>
</feature>
<keyword evidence="3 6" id="KW-0812">Transmembrane</keyword>
<dbReference type="InterPro" id="IPR051791">
    <property type="entry name" value="Pra-immunoreactive"/>
</dbReference>
<name>A0A9X3IRV4_9GAMM</name>
<sequence length="148" mass="16736">MFEHNYPTASLTRRLAAMAYDGLVLLACYIFVGFILVGISAAFHGGEPPGAFSAAANMSLMFCISFFYYSHSWRRGGQTIGMKAWRIRIVNENGDKPLQVSQCMLRTAVGFFSLLAAGLGFWWMLFDTRQRTWHDIASVTRIVYIPYK</sequence>
<keyword evidence="4 6" id="KW-1133">Transmembrane helix</keyword>
<dbReference type="Pfam" id="PF06271">
    <property type="entry name" value="RDD"/>
    <property type="match status" value="1"/>
</dbReference>
<dbReference type="InterPro" id="IPR010432">
    <property type="entry name" value="RDD"/>
</dbReference>
<comment type="caution">
    <text evidence="8">The sequence shown here is derived from an EMBL/GenBank/DDBJ whole genome shotgun (WGS) entry which is preliminary data.</text>
</comment>
<evidence type="ECO:0000259" key="7">
    <source>
        <dbReference type="Pfam" id="PF06271"/>
    </source>
</evidence>
<dbReference type="AlphaFoldDB" id="A0A9X3IRV4"/>